<dbReference type="STRING" id="861557.E3SAR8"/>
<accession>E3SAR8</accession>
<dbReference type="OrthoDB" id="2910287at2759"/>
<evidence type="ECO:0000313" key="3">
    <source>
        <dbReference type="Proteomes" id="UP000001067"/>
    </source>
</evidence>
<keyword evidence="1" id="KW-0732">Signal</keyword>
<dbReference type="Proteomes" id="UP000001067">
    <property type="component" value="Unassembled WGS sequence"/>
</dbReference>
<gene>
    <name evidence="2" type="ORF">PTT_20291</name>
</gene>
<dbReference type="EMBL" id="GL538167">
    <property type="protein sequence ID" value="EFQ84946.1"/>
    <property type="molecule type" value="Genomic_DNA"/>
</dbReference>
<reference evidence="2 3" key="1">
    <citation type="journal article" date="2010" name="Genome Biol.">
        <title>A first genome assembly of the barley fungal pathogen Pyrenophora teres f. teres.</title>
        <authorList>
            <person name="Ellwood S.R."/>
            <person name="Liu Z."/>
            <person name="Syme R.A."/>
            <person name="Lai Z."/>
            <person name="Hane J.K."/>
            <person name="Keiper F."/>
            <person name="Moffat C.S."/>
            <person name="Oliver R.P."/>
            <person name="Friesen T.L."/>
        </authorList>
    </citation>
    <scope>NUCLEOTIDE SEQUENCE [LARGE SCALE GENOMIC DNA]</scope>
    <source>
        <strain evidence="2 3">0-1</strain>
    </source>
</reference>
<protein>
    <submittedName>
        <fullName evidence="2">Uncharacterized protein</fullName>
    </submittedName>
</protein>
<organism evidence="3">
    <name type="scientific">Pyrenophora teres f. teres (strain 0-1)</name>
    <name type="common">Barley net blotch fungus</name>
    <name type="synonym">Drechslera teres f. teres</name>
    <dbReference type="NCBI Taxonomy" id="861557"/>
    <lineage>
        <taxon>Eukaryota</taxon>
        <taxon>Fungi</taxon>
        <taxon>Dikarya</taxon>
        <taxon>Ascomycota</taxon>
        <taxon>Pezizomycotina</taxon>
        <taxon>Dothideomycetes</taxon>
        <taxon>Pleosporomycetidae</taxon>
        <taxon>Pleosporales</taxon>
        <taxon>Pleosporineae</taxon>
        <taxon>Pleosporaceae</taxon>
        <taxon>Pyrenophora</taxon>
    </lineage>
</organism>
<sequence>MYLSTLAVVLFASTALATTPKNNTVIKNAAPTEASATTLVTLVSSASSTSTATANPGDMPAGVYVCSNINWGGICEHKFTPLGGSDSDCTVLTGRESSVGPDEGFFCEFYTNAYCRKLLSDGSDFLGLAWPGSADLRYTAKGDFNDRVFSYACFKGTQRHG</sequence>
<dbReference type="eggNOG" id="ENOG502SEZR">
    <property type="taxonomic scope" value="Eukaryota"/>
</dbReference>
<feature type="signal peptide" evidence="1">
    <location>
        <begin position="1"/>
        <end position="17"/>
    </location>
</feature>
<feature type="chain" id="PRO_5003181923" evidence="1">
    <location>
        <begin position="18"/>
        <end position="161"/>
    </location>
</feature>
<dbReference type="KEGG" id="pte:PTT_20291"/>
<evidence type="ECO:0000256" key="1">
    <source>
        <dbReference type="SAM" id="SignalP"/>
    </source>
</evidence>
<dbReference type="AlphaFoldDB" id="E3SAR8"/>
<evidence type="ECO:0000313" key="2">
    <source>
        <dbReference type="EMBL" id="EFQ84946.1"/>
    </source>
</evidence>
<proteinExistence type="predicted"/>
<keyword evidence="3" id="KW-1185">Reference proteome</keyword>
<name>E3SAR8_PYRTT</name>
<dbReference type="HOGENOM" id="CLU_139309_0_0_1"/>